<evidence type="ECO:0000313" key="6">
    <source>
        <dbReference type="Proteomes" id="UP000182409"/>
    </source>
</evidence>
<proteinExistence type="predicted"/>
<feature type="domain" description="Response regulatory" evidence="4">
    <location>
        <begin position="41"/>
        <end position="157"/>
    </location>
</feature>
<name>A0A1H4QUD8_9BACT</name>
<dbReference type="SMART" id="SM00448">
    <property type="entry name" value="REC"/>
    <property type="match status" value="1"/>
</dbReference>
<dbReference type="EMBL" id="FNSD01000001">
    <property type="protein sequence ID" value="SEC23279.1"/>
    <property type="molecule type" value="Genomic_DNA"/>
</dbReference>
<organism evidence="5 6">
    <name type="scientific">Terriglobus roseus</name>
    <dbReference type="NCBI Taxonomy" id="392734"/>
    <lineage>
        <taxon>Bacteria</taxon>
        <taxon>Pseudomonadati</taxon>
        <taxon>Acidobacteriota</taxon>
        <taxon>Terriglobia</taxon>
        <taxon>Terriglobales</taxon>
        <taxon>Acidobacteriaceae</taxon>
        <taxon>Terriglobus</taxon>
    </lineage>
</organism>
<keyword evidence="1 2" id="KW-0597">Phosphoprotein</keyword>
<gene>
    <name evidence="5" type="ORF">SAMN05443244_2971</name>
</gene>
<evidence type="ECO:0000256" key="1">
    <source>
        <dbReference type="ARBA" id="ARBA00022553"/>
    </source>
</evidence>
<dbReference type="OrthoDB" id="9800897at2"/>
<feature type="region of interest" description="Disordered" evidence="3">
    <location>
        <begin position="13"/>
        <end position="33"/>
    </location>
</feature>
<dbReference type="PROSITE" id="PS50110">
    <property type="entry name" value="RESPONSE_REGULATORY"/>
    <property type="match status" value="1"/>
</dbReference>
<dbReference type="PANTHER" id="PTHR44591">
    <property type="entry name" value="STRESS RESPONSE REGULATOR PROTEIN 1"/>
    <property type="match status" value="1"/>
</dbReference>
<dbReference type="Proteomes" id="UP000182409">
    <property type="component" value="Unassembled WGS sequence"/>
</dbReference>
<dbReference type="PANTHER" id="PTHR44591:SF3">
    <property type="entry name" value="RESPONSE REGULATORY DOMAIN-CONTAINING PROTEIN"/>
    <property type="match status" value="1"/>
</dbReference>
<dbReference type="InterPro" id="IPR011006">
    <property type="entry name" value="CheY-like_superfamily"/>
</dbReference>
<dbReference type="CDD" id="cd00156">
    <property type="entry name" value="REC"/>
    <property type="match status" value="1"/>
</dbReference>
<evidence type="ECO:0000313" key="5">
    <source>
        <dbReference type="EMBL" id="SEC23279.1"/>
    </source>
</evidence>
<dbReference type="InterPro" id="IPR050595">
    <property type="entry name" value="Bact_response_regulator"/>
</dbReference>
<evidence type="ECO:0000256" key="3">
    <source>
        <dbReference type="SAM" id="MobiDB-lite"/>
    </source>
</evidence>
<reference evidence="5 6" key="1">
    <citation type="submission" date="2016-10" db="EMBL/GenBank/DDBJ databases">
        <authorList>
            <person name="de Groot N.N."/>
        </authorList>
    </citation>
    <scope>NUCLEOTIDE SEQUENCE [LARGE SCALE GENOMIC DNA]</scope>
    <source>
        <strain evidence="5 6">AB35.6</strain>
    </source>
</reference>
<dbReference type="SUPFAM" id="SSF52172">
    <property type="entry name" value="CheY-like"/>
    <property type="match status" value="1"/>
</dbReference>
<dbReference type="Pfam" id="PF00072">
    <property type="entry name" value="Response_reg"/>
    <property type="match status" value="1"/>
</dbReference>
<accession>A0A1H4QUD8</accession>
<feature type="modified residue" description="4-aspartylphosphate" evidence="2">
    <location>
        <position position="90"/>
    </location>
</feature>
<evidence type="ECO:0000256" key="2">
    <source>
        <dbReference type="PROSITE-ProRule" id="PRU00169"/>
    </source>
</evidence>
<dbReference type="Gene3D" id="3.40.50.2300">
    <property type="match status" value="1"/>
</dbReference>
<dbReference type="InterPro" id="IPR001789">
    <property type="entry name" value="Sig_transdc_resp-reg_receiver"/>
</dbReference>
<protein>
    <submittedName>
        <fullName evidence="5">Response regulator receiver domain-containing protein</fullName>
    </submittedName>
</protein>
<sequence>MLHHYEMPTDYGLTPGVVGESPMPLGDENHADPRRETHLPRVLVVDDERLIADTLTQILNMHGFDAFCAYSGAAALDLAEVFRPDYLLTDVMMPKLNGVELALAMERIFPSIRVMLISGQAGSHQAQAWQKSNGTAFAVAAKPIHPEKLIMQLRSLEARG</sequence>
<dbReference type="AlphaFoldDB" id="A0A1H4QUD8"/>
<dbReference type="GO" id="GO:0000160">
    <property type="term" value="P:phosphorelay signal transduction system"/>
    <property type="evidence" value="ECO:0007669"/>
    <property type="project" value="InterPro"/>
</dbReference>
<dbReference type="RefSeq" id="WP_083350552.1">
    <property type="nucleotide sequence ID" value="NZ_FNSD01000001.1"/>
</dbReference>
<evidence type="ECO:0000259" key="4">
    <source>
        <dbReference type="PROSITE" id="PS50110"/>
    </source>
</evidence>